<protein>
    <recommendedName>
        <fullName evidence="4">NADH-plastoquinone oxidoreductase subunit K</fullName>
    </recommendedName>
</protein>
<accession>A0ABR4A7M4</accession>
<evidence type="ECO:0008006" key="4">
    <source>
        <dbReference type="Google" id="ProtNLM"/>
    </source>
</evidence>
<evidence type="ECO:0000313" key="2">
    <source>
        <dbReference type="EMBL" id="KAL2041085.1"/>
    </source>
</evidence>
<feature type="region of interest" description="Disordered" evidence="1">
    <location>
        <begin position="1"/>
        <end position="22"/>
    </location>
</feature>
<dbReference type="EMBL" id="JBEFKJ010000018">
    <property type="protein sequence ID" value="KAL2041085.1"/>
    <property type="molecule type" value="Genomic_DNA"/>
</dbReference>
<name>A0ABR4A7M4_9LECA</name>
<keyword evidence="3" id="KW-1185">Reference proteome</keyword>
<gene>
    <name evidence="2" type="ORF">N7G274_006029</name>
</gene>
<evidence type="ECO:0000313" key="3">
    <source>
        <dbReference type="Proteomes" id="UP001590950"/>
    </source>
</evidence>
<feature type="compositionally biased region" description="Polar residues" evidence="1">
    <location>
        <begin position="13"/>
        <end position="22"/>
    </location>
</feature>
<evidence type="ECO:0000256" key="1">
    <source>
        <dbReference type="SAM" id="MobiDB-lite"/>
    </source>
</evidence>
<sequence>MLTCMNAGKSTEESAQSNNNTVDYPQSAQYNIISLRRQSLASSQCLPSRKCNPLYSFDPTYVSLPYESSLMHFSGMSRHVSITISSFHVGANGPLGTMGLYLR</sequence>
<comment type="caution">
    <text evidence="2">The sequence shown here is derived from an EMBL/GenBank/DDBJ whole genome shotgun (WGS) entry which is preliminary data.</text>
</comment>
<proteinExistence type="predicted"/>
<organism evidence="2 3">
    <name type="scientific">Stereocaulon virgatum</name>
    <dbReference type="NCBI Taxonomy" id="373712"/>
    <lineage>
        <taxon>Eukaryota</taxon>
        <taxon>Fungi</taxon>
        <taxon>Dikarya</taxon>
        <taxon>Ascomycota</taxon>
        <taxon>Pezizomycotina</taxon>
        <taxon>Lecanoromycetes</taxon>
        <taxon>OSLEUM clade</taxon>
        <taxon>Lecanoromycetidae</taxon>
        <taxon>Lecanorales</taxon>
        <taxon>Lecanorineae</taxon>
        <taxon>Stereocaulaceae</taxon>
        <taxon>Stereocaulon</taxon>
    </lineage>
</organism>
<reference evidence="2 3" key="1">
    <citation type="submission" date="2024-09" db="EMBL/GenBank/DDBJ databases">
        <title>Rethinking Asexuality: The Enigmatic Case of Functional Sexual Genes in Lepraria (Stereocaulaceae).</title>
        <authorList>
            <person name="Doellman M."/>
            <person name="Sun Y."/>
            <person name="Barcenas-Pena A."/>
            <person name="Lumbsch H.T."/>
            <person name="Grewe F."/>
        </authorList>
    </citation>
    <scope>NUCLEOTIDE SEQUENCE [LARGE SCALE GENOMIC DNA]</scope>
    <source>
        <strain evidence="2 3">Mercado 3170</strain>
    </source>
</reference>
<dbReference type="Proteomes" id="UP001590950">
    <property type="component" value="Unassembled WGS sequence"/>
</dbReference>